<accession>A0A5C1AMA2</accession>
<proteinExistence type="predicted"/>
<sequence>MIQEKIATGGIPSWPFLPIHYSRHTLLADLAHWPPGKLSNRCRLRLLPIISAMHTKTTTALPTFDDLIHYVRATLCQRDNLDYDLTPFVKTPLKRRDEIWGYAFHVEGPRMLRTSAVWSAKDDKILFYNSVGERFQDVVLTESPDPNSSAPTG</sequence>
<dbReference type="KEGG" id="lrs:PX52LOC_06368"/>
<evidence type="ECO:0000313" key="1">
    <source>
        <dbReference type="EMBL" id="QEL19303.1"/>
    </source>
</evidence>
<organism evidence="1 2">
    <name type="scientific">Limnoglobus roseus</name>
    <dbReference type="NCBI Taxonomy" id="2598579"/>
    <lineage>
        <taxon>Bacteria</taxon>
        <taxon>Pseudomonadati</taxon>
        <taxon>Planctomycetota</taxon>
        <taxon>Planctomycetia</taxon>
        <taxon>Gemmatales</taxon>
        <taxon>Gemmataceae</taxon>
        <taxon>Limnoglobus</taxon>
    </lineage>
</organism>
<protein>
    <submittedName>
        <fullName evidence="1">Uncharacterized protein</fullName>
    </submittedName>
</protein>
<dbReference type="Proteomes" id="UP000324974">
    <property type="component" value="Chromosome"/>
</dbReference>
<gene>
    <name evidence="1" type="ORF">PX52LOC_06368</name>
</gene>
<evidence type="ECO:0000313" key="2">
    <source>
        <dbReference type="Proteomes" id="UP000324974"/>
    </source>
</evidence>
<dbReference type="AlphaFoldDB" id="A0A5C1AMA2"/>
<keyword evidence="2" id="KW-1185">Reference proteome</keyword>
<name>A0A5C1AMA2_9BACT</name>
<reference evidence="2" key="1">
    <citation type="submission" date="2019-08" db="EMBL/GenBank/DDBJ databases">
        <title>Limnoglobus roseus gen. nov., sp. nov., a novel freshwater planctomycete with a giant genome from the family Gemmataceae.</title>
        <authorList>
            <person name="Kulichevskaya I.S."/>
            <person name="Naumoff D.G."/>
            <person name="Miroshnikov K."/>
            <person name="Ivanova A."/>
            <person name="Philippov D.A."/>
            <person name="Hakobyan A."/>
            <person name="Rijpstra I.C."/>
            <person name="Sinninghe Damste J.S."/>
            <person name="Liesack W."/>
            <person name="Dedysh S.N."/>
        </authorList>
    </citation>
    <scope>NUCLEOTIDE SEQUENCE [LARGE SCALE GENOMIC DNA]</scope>
    <source>
        <strain evidence="2">PX52</strain>
    </source>
</reference>
<dbReference type="EMBL" id="CP042425">
    <property type="protein sequence ID" value="QEL19303.1"/>
    <property type="molecule type" value="Genomic_DNA"/>
</dbReference>